<dbReference type="PROSITE" id="PS50234">
    <property type="entry name" value="VWFA"/>
    <property type="match status" value="1"/>
</dbReference>
<dbReference type="SUPFAM" id="SSF53300">
    <property type="entry name" value="vWA-like"/>
    <property type="match status" value="1"/>
</dbReference>
<reference evidence="2" key="1">
    <citation type="submission" date="2023-04" db="EMBL/GenBank/DDBJ databases">
        <title>Complete genome sequence of Temperatibacter marinus.</title>
        <authorList>
            <person name="Rong J.-C."/>
            <person name="Yi M.-L."/>
            <person name="Zhao Q."/>
        </authorList>
    </citation>
    <scope>NUCLEOTIDE SEQUENCE</scope>
    <source>
        <strain evidence="2">NBRC 110045</strain>
    </source>
</reference>
<proteinExistence type="predicted"/>
<dbReference type="RefSeq" id="WP_310798489.1">
    <property type="nucleotide sequence ID" value="NZ_CP123872.1"/>
</dbReference>
<evidence type="ECO:0000313" key="2">
    <source>
        <dbReference type="EMBL" id="WND02653.1"/>
    </source>
</evidence>
<accession>A0AA52EFD4</accession>
<dbReference type="AlphaFoldDB" id="A0AA52EFD4"/>
<evidence type="ECO:0000259" key="1">
    <source>
        <dbReference type="PROSITE" id="PS50234"/>
    </source>
</evidence>
<name>A0AA52EFD4_9PROT</name>
<protein>
    <recommendedName>
        <fullName evidence="1">VWFA domain-containing protein</fullName>
    </recommendedName>
</protein>
<sequence>MPFKCPKLLDFIKNEEGGLSPLIAGSMVMLIGVSGIVVDSARMFYAKNIMQKSLDAAGLAAGHSMHSENMEPSAQEFFNSNFNENLTYASSAQISVTISDDNKLINLTATASIDATFMKLFGFNTLDISAATEITRDTRGMELVLVMDNTGSMRSSSKMTAMKDAAEDLIEIVYGDNDTNSNLWAGLIPYSSMVNVGQSHVNWLNLTHQDDVNLHDKFGPTEWKGCVMARSDDEDQTDTNPTTEPFDYFFWDDDVDNNWIKDDGSFQLSEANSAQNNGRGPNLGCGPAITPLVASKTTLIEAIDEMEPWHRGGTTSNLGLVWGWRALSPNWAGLWGGDSPAFLPLPYDTPFMDKVVVLLTDGNNQFYDWKSHSPDGGVGPFGSDKTGYGRLHDLGVTSLSDGQDLLDDGLAATCEIMKNEGIIIYTITFGNSPNSQTQDLYRNCASNSSFYFHAPGNGDLATVFESIGKQLSNLRLSN</sequence>
<organism evidence="2 3">
    <name type="scientific">Temperatibacter marinus</name>
    <dbReference type="NCBI Taxonomy" id="1456591"/>
    <lineage>
        <taxon>Bacteria</taxon>
        <taxon>Pseudomonadati</taxon>
        <taxon>Pseudomonadota</taxon>
        <taxon>Alphaproteobacteria</taxon>
        <taxon>Kordiimonadales</taxon>
        <taxon>Temperatibacteraceae</taxon>
        <taxon>Temperatibacter</taxon>
    </lineage>
</organism>
<keyword evidence="3" id="KW-1185">Reference proteome</keyword>
<dbReference type="Proteomes" id="UP001268683">
    <property type="component" value="Chromosome"/>
</dbReference>
<feature type="domain" description="VWFA" evidence="1">
    <location>
        <begin position="142"/>
        <end position="467"/>
    </location>
</feature>
<dbReference type="InterPro" id="IPR036465">
    <property type="entry name" value="vWFA_dom_sf"/>
</dbReference>
<dbReference type="Gene3D" id="3.40.50.410">
    <property type="entry name" value="von Willebrand factor, type A domain"/>
    <property type="match status" value="1"/>
</dbReference>
<dbReference type="EMBL" id="CP123872">
    <property type="protein sequence ID" value="WND02653.1"/>
    <property type="molecule type" value="Genomic_DNA"/>
</dbReference>
<evidence type="ECO:0000313" key="3">
    <source>
        <dbReference type="Proteomes" id="UP001268683"/>
    </source>
</evidence>
<dbReference type="InterPro" id="IPR002035">
    <property type="entry name" value="VWF_A"/>
</dbReference>
<dbReference type="KEGG" id="tmk:QGN29_13960"/>
<gene>
    <name evidence="2" type="ORF">QGN29_13960</name>
</gene>